<dbReference type="Proteomes" id="UP000609651">
    <property type="component" value="Unassembled WGS sequence"/>
</dbReference>
<dbReference type="SUPFAM" id="SSF48163">
    <property type="entry name" value="An anticodon-binding domain of class I aminoacyl-tRNA synthetases"/>
    <property type="match status" value="1"/>
</dbReference>
<keyword evidence="6 7" id="KW-0030">Aminoacyl-tRNA synthetase</keyword>
<feature type="domain" description="Aminoacyl-tRNA synthetase class I anticodon-binding" evidence="9">
    <location>
        <begin position="416"/>
        <end position="547"/>
    </location>
</feature>
<dbReference type="InterPro" id="IPR045462">
    <property type="entry name" value="aa-tRNA-synth_I_cd-bd"/>
</dbReference>
<evidence type="ECO:0000256" key="5">
    <source>
        <dbReference type="ARBA" id="ARBA00022917"/>
    </source>
</evidence>
<proteinExistence type="inferred from homology"/>
<dbReference type="PRINTS" id="PR00987">
    <property type="entry name" value="TRNASYNTHGLU"/>
</dbReference>
<dbReference type="InterPro" id="IPR008925">
    <property type="entry name" value="aa_tRNA-synth_I_cd-bd_sf"/>
</dbReference>
<feature type="short sequence motif" description="'KMSKS' region" evidence="7">
    <location>
        <begin position="287"/>
        <end position="291"/>
    </location>
</feature>
<dbReference type="InterPro" id="IPR004527">
    <property type="entry name" value="Glu-tRNA-ligase_bac/mito"/>
</dbReference>
<dbReference type="Pfam" id="PF19269">
    <property type="entry name" value="Anticodon_2"/>
    <property type="match status" value="1"/>
</dbReference>
<reference evidence="10 11" key="1">
    <citation type="journal article" date="2020" name="Syst. Appl. Microbiol.">
        <title>Alienimonas chondri sp. nov., a novel planctomycete isolated from the biofilm of the red alga Chondrus crispus.</title>
        <authorList>
            <person name="Vitorino I."/>
            <person name="Albuquerque L."/>
            <person name="Wiegand S."/>
            <person name="Kallscheuer N."/>
            <person name="da Costa M.S."/>
            <person name="Lobo-da-Cunha A."/>
            <person name="Jogler C."/>
            <person name="Lage O.M."/>
        </authorList>
    </citation>
    <scope>NUCLEOTIDE SEQUENCE [LARGE SCALE GENOMIC DNA]</scope>
    <source>
        <strain evidence="10 11">LzC2</strain>
    </source>
</reference>
<accession>A0ABX1VH59</accession>
<evidence type="ECO:0000256" key="1">
    <source>
        <dbReference type="ARBA" id="ARBA00007894"/>
    </source>
</evidence>
<feature type="binding site" evidence="7">
    <location>
        <position position="290"/>
    </location>
    <ligand>
        <name>ATP</name>
        <dbReference type="ChEBI" id="CHEBI:30616"/>
    </ligand>
</feature>
<evidence type="ECO:0000256" key="7">
    <source>
        <dbReference type="HAMAP-Rule" id="MF_00022"/>
    </source>
</evidence>
<dbReference type="Gene3D" id="1.10.10.350">
    <property type="match status" value="1"/>
</dbReference>
<dbReference type="PANTHER" id="PTHR43311:SF2">
    <property type="entry name" value="GLUTAMATE--TRNA LIGASE, MITOCHONDRIAL-RELATED"/>
    <property type="match status" value="1"/>
</dbReference>
<comment type="catalytic activity">
    <reaction evidence="7">
        <text>tRNA(Glu) + L-glutamate + ATP = L-glutamyl-tRNA(Glu) + AMP + diphosphate</text>
        <dbReference type="Rhea" id="RHEA:23540"/>
        <dbReference type="Rhea" id="RHEA-COMP:9663"/>
        <dbReference type="Rhea" id="RHEA-COMP:9680"/>
        <dbReference type="ChEBI" id="CHEBI:29985"/>
        <dbReference type="ChEBI" id="CHEBI:30616"/>
        <dbReference type="ChEBI" id="CHEBI:33019"/>
        <dbReference type="ChEBI" id="CHEBI:78442"/>
        <dbReference type="ChEBI" id="CHEBI:78520"/>
        <dbReference type="ChEBI" id="CHEBI:456215"/>
        <dbReference type="EC" id="6.1.1.17"/>
    </reaction>
</comment>
<dbReference type="InterPro" id="IPR000924">
    <property type="entry name" value="Glu/Gln-tRNA-synth"/>
</dbReference>
<keyword evidence="5 7" id="KW-0648">Protein biosynthesis</keyword>
<evidence type="ECO:0000259" key="8">
    <source>
        <dbReference type="Pfam" id="PF00749"/>
    </source>
</evidence>
<name>A0ABX1VH59_9PLAN</name>
<comment type="function">
    <text evidence="7">Catalyzes the attachment of glutamate to tRNA(Glu) in a two-step reaction: glutamate is first activated by ATP to form Glu-AMP and then transferred to the acceptor end of tRNA(Glu).</text>
</comment>
<evidence type="ECO:0000259" key="9">
    <source>
        <dbReference type="Pfam" id="PF19269"/>
    </source>
</evidence>
<protein>
    <recommendedName>
        <fullName evidence="7">Glutamate--tRNA ligase</fullName>
        <ecNumber evidence="7">6.1.1.17</ecNumber>
    </recommendedName>
    <alternativeName>
        <fullName evidence="7">Glutamyl-tRNA synthetase</fullName>
        <shortName evidence="7">GluRS</shortName>
    </alternativeName>
</protein>
<evidence type="ECO:0000256" key="3">
    <source>
        <dbReference type="ARBA" id="ARBA00022741"/>
    </source>
</evidence>
<evidence type="ECO:0000313" key="11">
    <source>
        <dbReference type="Proteomes" id="UP000609651"/>
    </source>
</evidence>
<dbReference type="PROSITE" id="PS00178">
    <property type="entry name" value="AA_TRNA_LIGASE_I"/>
    <property type="match status" value="1"/>
</dbReference>
<feature type="domain" description="Glutamyl/glutaminyl-tRNA synthetase class Ib catalytic" evidence="8">
    <location>
        <begin position="29"/>
        <end position="303"/>
    </location>
</feature>
<gene>
    <name evidence="7 10" type="primary">gltX</name>
    <name evidence="10" type="ORF">LzC2_26710</name>
</gene>
<comment type="subcellular location">
    <subcellularLocation>
        <location evidence="7">Cytoplasm</location>
    </subcellularLocation>
</comment>
<evidence type="ECO:0000256" key="4">
    <source>
        <dbReference type="ARBA" id="ARBA00022840"/>
    </source>
</evidence>
<dbReference type="Gene3D" id="3.40.50.620">
    <property type="entry name" value="HUPs"/>
    <property type="match status" value="1"/>
</dbReference>
<keyword evidence="3 7" id="KW-0547">Nucleotide-binding</keyword>
<evidence type="ECO:0000256" key="6">
    <source>
        <dbReference type="ARBA" id="ARBA00023146"/>
    </source>
</evidence>
<organism evidence="10 11">
    <name type="scientific">Alienimonas chondri</name>
    <dbReference type="NCBI Taxonomy" id="2681879"/>
    <lineage>
        <taxon>Bacteria</taxon>
        <taxon>Pseudomonadati</taxon>
        <taxon>Planctomycetota</taxon>
        <taxon>Planctomycetia</taxon>
        <taxon>Planctomycetales</taxon>
        <taxon>Planctomycetaceae</taxon>
        <taxon>Alienimonas</taxon>
    </lineage>
</organism>
<sequence length="552" mass="61140">MSVPSYVSDPIARVPAPFASKCSAPMSAVRTRFAPSPTGYMHIGGMRTALFCWLLAEHAKRQSQEGNGDGGTFVLRVDDTDRARNVEAALAPILDAFRWLGLTWDEGPEVGGDHGPYFQSQRGEFYDRALQTLLDSGAAYRDFSSPEEVAADREAAQAAKTPYVTNRRSLELSAEEVEGLIAAGQKHVVRLKVPRDRTITVTDAIRGEVSWNAALLPDPALARADGSPLYNFASTVDDAAMKITHVVRAEEHLSNVPIQTLIFEALDEPVPTFAHIPFVTAPGTNRKLSKRDLSKYRDNKSFRKLFDSAADRLPKLGLELGEDLNPVMVRFYEEMGYLPEGLINALARLGWSLDDHTEVMSLDTVAENFTLDRVVKNPAGLDPDKLFSFQSEWMSRRSREDKVRRCTEVLNRAGYENIDEEFVGRLVDALGDRLKLYTDVLDVAYLFESGVTYDEKAFKKRIAKEGVPELLRDFKTERLEPLTEADWTPERLEEELTSFSAAREEGVGKLIHACRIATSGQPVGPGVYDVLALVGRGACLERIDAALARAAA</sequence>
<dbReference type="InterPro" id="IPR001412">
    <property type="entry name" value="aa-tRNA-synth_I_CS"/>
</dbReference>
<dbReference type="HAMAP" id="MF_00022">
    <property type="entry name" value="Glu_tRNA_synth_type1"/>
    <property type="match status" value="1"/>
</dbReference>
<evidence type="ECO:0000313" key="10">
    <source>
        <dbReference type="EMBL" id="NNJ26582.1"/>
    </source>
</evidence>
<comment type="caution">
    <text evidence="7">Lacks conserved residue(s) required for the propagation of feature annotation.</text>
</comment>
<dbReference type="InterPro" id="IPR020751">
    <property type="entry name" value="aa-tRNA-synth_I_codon-bd_sub2"/>
</dbReference>
<keyword evidence="11" id="KW-1185">Reference proteome</keyword>
<dbReference type="InterPro" id="IPR033910">
    <property type="entry name" value="GluRS_core"/>
</dbReference>
<dbReference type="InterPro" id="IPR014729">
    <property type="entry name" value="Rossmann-like_a/b/a_fold"/>
</dbReference>
<keyword evidence="4 7" id="KW-0067">ATP-binding</keyword>
<feature type="domain" description="Glutamyl/glutaminyl-tRNA synthetase class Ib catalytic" evidence="8">
    <location>
        <begin position="328"/>
        <end position="386"/>
    </location>
</feature>
<evidence type="ECO:0000256" key="2">
    <source>
        <dbReference type="ARBA" id="ARBA00022598"/>
    </source>
</evidence>
<comment type="caution">
    <text evidence="10">The sequence shown here is derived from an EMBL/GenBank/DDBJ whole genome shotgun (WGS) entry which is preliminary data.</text>
</comment>
<dbReference type="Pfam" id="PF00749">
    <property type="entry name" value="tRNA-synt_1c"/>
    <property type="match status" value="2"/>
</dbReference>
<dbReference type="EC" id="6.1.1.17" evidence="7"/>
<dbReference type="SUPFAM" id="SSF52374">
    <property type="entry name" value="Nucleotidylyl transferase"/>
    <property type="match status" value="1"/>
</dbReference>
<dbReference type="InterPro" id="IPR049940">
    <property type="entry name" value="GluQ/Sye"/>
</dbReference>
<dbReference type="PANTHER" id="PTHR43311">
    <property type="entry name" value="GLUTAMATE--TRNA LIGASE"/>
    <property type="match status" value="1"/>
</dbReference>
<dbReference type="EMBL" id="WTPX01000085">
    <property type="protein sequence ID" value="NNJ26582.1"/>
    <property type="molecule type" value="Genomic_DNA"/>
</dbReference>
<keyword evidence="2 7" id="KW-0436">Ligase</keyword>
<comment type="subunit">
    <text evidence="7">Monomer.</text>
</comment>
<comment type="similarity">
    <text evidence="1 7">Belongs to the class-I aminoacyl-tRNA synthetase family. Glutamate--tRNA ligase type 1 subfamily.</text>
</comment>
<dbReference type="CDD" id="cd00808">
    <property type="entry name" value="GluRS_core"/>
    <property type="match status" value="1"/>
</dbReference>
<keyword evidence="7" id="KW-0963">Cytoplasm</keyword>
<dbReference type="GO" id="GO:0004818">
    <property type="term" value="F:glutamate-tRNA ligase activity"/>
    <property type="evidence" value="ECO:0007669"/>
    <property type="project" value="UniProtKB-EC"/>
</dbReference>
<dbReference type="InterPro" id="IPR020058">
    <property type="entry name" value="Glu/Gln-tRNA-synth_Ib_cat-dom"/>
</dbReference>
<feature type="short sequence motif" description="'HIGH' region" evidence="7">
    <location>
        <begin position="35"/>
        <end position="45"/>
    </location>
</feature>